<dbReference type="AlphaFoldDB" id="A0A5P1E1B5"/>
<dbReference type="EMBL" id="CM007390">
    <property type="protein sequence ID" value="ONK56390.1"/>
    <property type="molecule type" value="Genomic_DNA"/>
</dbReference>
<keyword evidence="2" id="KW-1185">Reference proteome</keyword>
<protein>
    <submittedName>
        <fullName evidence="1">Uncharacterized protein</fullName>
    </submittedName>
</protein>
<reference evidence="2" key="1">
    <citation type="journal article" date="2017" name="Nat. Commun.">
        <title>The asparagus genome sheds light on the origin and evolution of a young Y chromosome.</title>
        <authorList>
            <person name="Harkess A."/>
            <person name="Zhou J."/>
            <person name="Xu C."/>
            <person name="Bowers J.E."/>
            <person name="Van der Hulst R."/>
            <person name="Ayyampalayam S."/>
            <person name="Mercati F."/>
            <person name="Riccardi P."/>
            <person name="McKain M.R."/>
            <person name="Kakrana A."/>
            <person name="Tang H."/>
            <person name="Ray J."/>
            <person name="Groenendijk J."/>
            <person name="Arikit S."/>
            <person name="Mathioni S.M."/>
            <person name="Nakano M."/>
            <person name="Shan H."/>
            <person name="Telgmann-Rauber A."/>
            <person name="Kanno A."/>
            <person name="Yue Z."/>
            <person name="Chen H."/>
            <person name="Li W."/>
            <person name="Chen Y."/>
            <person name="Xu X."/>
            <person name="Zhang Y."/>
            <person name="Luo S."/>
            <person name="Chen H."/>
            <person name="Gao J."/>
            <person name="Mao Z."/>
            <person name="Pires J.C."/>
            <person name="Luo M."/>
            <person name="Kudrna D."/>
            <person name="Wing R.A."/>
            <person name="Meyers B.C."/>
            <person name="Yi K."/>
            <person name="Kong H."/>
            <person name="Lavrijsen P."/>
            <person name="Sunseri F."/>
            <person name="Falavigna A."/>
            <person name="Ye Y."/>
            <person name="Leebens-Mack J.H."/>
            <person name="Chen G."/>
        </authorList>
    </citation>
    <scope>NUCLEOTIDE SEQUENCE [LARGE SCALE GENOMIC DNA]</scope>
    <source>
        <strain evidence="2">cv. DH0086</strain>
    </source>
</reference>
<dbReference type="Proteomes" id="UP000243459">
    <property type="component" value="Chromosome 10"/>
</dbReference>
<dbReference type="Gramene" id="ONK56390">
    <property type="protein sequence ID" value="ONK56390"/>
    <property type="gene ID" value="A4U43_C10F7980"/>
</dbReference>
<sequence length="161" mass="17450">MQMPAYTPDLLALSKCQREVEVGPSEEEVMKKACHDEATLVIEMGEGHTATTLEPSSGVTPSIFQIPSATEAILPAPAVITKPIPSTSEDFDDSGGDLTFGGVYSDSHPCSHQHSTQALVITPTTDEALLSSATRMRKRAVDRTIKSFWSFLQDIVRMVLD</sequence>
<evidence type="ECO:0000313" key="1">
    <source>
        <dbReference type="EMBL" id="ONK56390.1"/>
    </source>
</evidence>
<proteinExistence type="predicted"/>
<gene>
    <name evidence="1" type="ORF">A4U43_C10F7980</name>
</gene>
<evidence type="ECO:0000313" key="2">
    <source>
        <dbReference type="Proteomes" id="UP000243459"/>
    </source>
</evidence>
<accession>A0A5P1E1B5</accession>
<name>A0A5P1E1B5_ASPOF</name>
<organism evidence="1 2">
    <name type="scientific">Asparagus officinalis</name>
    <name type="common">Garden asparagus</name>
    <dbReference type="NCBI Taxonomy" id="4686"/>
    <lineage>
        <taxon>Eukaryota</taxon>
        <taxon>Viridiplantae</taxon>
        <taxon>Streptophyta</taxon>
        <taxon>Embryophyta</taxon>
        <taxon>Tracheophyta</taxon>
        <taxon>Spermatophyta</taxon>
        <taxon>Magnoliopsida</taxon>
        <taxon>Liliopsida</taxon>
        <taxon>Asparagales</taxon>
        <taxon>Asparagaceae</taxon>
        <taxon>Asparagoideae</taxon>
        <taxon>Asparagus</taxon>
    </lineage>
</organism>